<organism evidence="16 17">
    <name type="scientific">Rhizorhabdus wittichii (strain DSM 6014 / CCUG 31198 / JCM 15750 / NBRC 105917 / EY 4224 / RW1)</name>
    <name type="common">Sphingomonas wittichii</name>
    <dbReference type="NCBI Taxonomy" id="392499"/>
    <lineage>
        <taxon>Bacteria</taxon>
        <taxon>Pseudomonadati</taxon>
        <taxon>Pseudomonadota</taxon>
        <taxon>Alphaproteobacteria</taxon>
        <taxon>Sphingomonadales</taxon>
        <taxon>Sphingomonadaceae</taxon>
        <taxon>Rhizorhabdus</taxon>
    </lineage>
</organism>
<dbReference type="SUPFAM" id="SSF56935">
    <property type="entry name" value="Porins"/>
    <property type="match status" value="1"/>
</dbReference>
<dbReference type="Proteomes" id="UP000001989">
    <property type="component" value="Chromosome"/>
</dbReference>
<evidence type="ECO:0000259" key="15">
    <source>
        <dbReference type="Pfam" id="PF07715"/>
    </source>
</evidence>
<dbReference type="Pfam" id="PF07715">
    <property type="entry name" value="Plug"/>
    <property type="match status" value="1"/>
</dbReference>
<feature type="domain" description="TonB-dependent receptor plug" evidence="15">
    <location>
        <begin position="45"/>
        <end position="146"/>
    </location>
</feature>
<dbReference type="Pfam" id="PF00593">
    <property type="entry name" value="TonB_dep_Rec_b-barrel"/>
    <property type="match status" value="1"/>
</dbReference>
<dbReference type="GO" id="GO:0006826">
    <property type="term" value="P:iron ion transport"/>
    <property type="evidence" value="ECO:0007669"/>
    <property type="project" value="UniProtKB-KW"/>
</dbReference>
<dbReference type="InterPro" id="IPR039426">
    <property type="entry name" value="TonB-dep_rcpt-like"/>
</dbReference>
<evidence type="ECO:0000256" key="4">
    <source>
        <dbReference type="ARBA" id="ARBA00022496"/>
    </source>
</evidence>
<sequence>MGFRKRAIGVTMVMIGCPSAPLMAQGAVDGGGDIIVTATKRSDTLQNVPLSISAIGAASLEQRSASTFIDYAASIPNLGFGYTGDGAFSARTISLRGISGDNTTGFYLDETPVIDSIDPKIVDVDRVEVLRGPQGTLYGARSMGGTVRMITKQPQLGETAGRIHASLGTTRHTDRPNYAADGAINLPLGDKAALRASAFYQYDAGFFERQFAQGSNGAPGRHDNIGRTKSWGGALSVRLEPTDRLSITPRLLYQKSVANGFPYADATPADLNPRDLVQRRPFDIAEGGSDRWYLASLDAHYDLGSASLISSTSYFNRRVYETEDQTGVISAFFLDPFGAAPLPAAIDQGVPFKRFVQEIRLVSSDEGALSYVLGGYYSWTRDGEYYPPVPTAGLDAATGGALGSDLFFSDAYRNTVREPAVFGEATYKLGHGLSATAGLRWYRITTTNLGFQDGLAAGGRIEDLADAATGGVFPTGRPFRLRQSGVNPKAQLSWKLTPDDMIYATAARGFRPGGVSPAVPPSPALGCAADLAALGTSLSAAKFYKADSLWSYELGAKTSWFGRKLVVNGAAFYIDWKNIQQQILPPCGYQFRANAGAARSKGFEIELQARPLPGLELDAALGYIDARISKAGSISALRKGDRVLQVPDWTSSVSLTYTTAIGDDAHLSTRIGYSYVGESFSANNDPFNPRRRAPYELWDARLAVTWSRYELALFGKNLGDRRANLADNRSISVETPGRARVVVNQPRTIGIEMRSSF</sequence>
<keyword evidence="16" id="KW-0675">Receptor</keyword>
<keyword evidence="10 11" id="KW-0998">Cell outer membrane</keyword>
<keyword evidence="17" id="KW-1185">Reference proteome</keyword>
<keyword evidence="5 11" id="KW-0812">Transmembrane</keyword>
<dbReference type="GO" id="GO:0009279">
    <property type="term" value="C:cell outer membrane"/>
    <property type="evidence" value="ECO:0007669"/>
    <property type="project" value="UniProtKB-SubCell"/>
</dbReference>
<evidence type="ECO:0000256" key="9">
    <source>
        <dbReference type="ARBA" id="ARBA00023136"/>
    </source>
</evidence>
<comment type="similarity">
    <text evidence="11 12">Belongs to the TonB-dependent receptor family.</text>
</comment>
<evidence type="ECO:0000256" key="11">
    <source>
        <dbReference type="PROSITE-ProRule" id="PRU01360"/>
    </source>
</evidence>
<evidence type="ECO:0000256" key="5">
    <source>
        <dbReference type="ARBA" id="ARBA00022692"/>
    </source>
</evidence>
<evidence type="ECO:0000256" key="12">
    <source>
        <dbReference type="RuleBase" id="RU003357"/>
    </source>
</evidence>
<name>A0A9J9HAL5_RHIWR</name>
<gene>
    <name evidence="16" type="ordered locus">Swit_1673</name>
</gene>
<dbReference type="InterPro" id="IPR012910">
    <property type="entry name" value="Plug_dom"/>
</dbReference>
<keyword evidence="4" id="KW-0410">Iron transport</keyword>
<evidence type="ECO:0000256" key="6">
    <source>
        <dbReference type="ARBA" id="ARBA00023004"/>
    </source>
</evidence>
<keyword evidence="13" id="KW-0732">Signal</keyword>
<evidence type="ECO:0000256" key="8">
    <source>
        <dbReference type="ARBA" id="ARBA00023077"/>
    </source>
</evidence>
<dbReference type="InterPro" id="IPR036942">
    <property type="entry name" value="Beta-barrel_TonB_sf"/>
</dbReference>
<reference evidence="16 17" key="1">
    <citation type="journal article" date="2010" name="J. Bacteriol.">
        <title>Genome sequence of the dioxin-mineralizing bacterium Sphingomonas wittichii RW1.</title>
        <authorList>
            <person name="Miller T.R."/>
            <person name="Delcher A.L."/>
            <person name="Salzberg S.L."/>
            <person name="Saunders E."/>
            <person name="Detter J.C."/>
            <person name="Halden R.U."/>
        </authorList>
    </citation>
    <scope>NUCLEOTIDE SEQUENCE [LARGE SCALE GENOMIC DNA]</scope>
    <source>
        <strain evidence="17">DSM 6014 / CCUG 31198 / JCM 15750 / NBRC 105917 / EY 4224 / RW1</strain>
    </source>
</reference>
<dbReference type="OrthoDB" id="9760333at2"/>
<accession>A0A9J9HAL5</accession>
<keyword evidence="2 11" id="KW-0813">Transport</keyword>
<evidence type="ECO:0000256" key="13">
    <source>
        <dbReference type="SAM" id="SignalP"/>
    </source>
</evidence>
<dbReference type="EMBL" id="CP000699">
    <property type="protein sequence ID" value="ABQ68036.1"/>
    <property type="molecule type" value="Genomic_DNA"/>
</dbReference>
<evidence type="ECO:0000256" key="1">
    <source>
        <dbReference type="ARBA" id="ARBA00004571"/>
    </source>
</evidence>
<feature type="chain" id="PRO_5039898543" evidence="13">
    <location>
        <begin position="25"/>
        <end position="757"/>
    </location>
</feature>
<dbReference type="PANTHER" id="PTHR32552:SF81">
    <property type="entry name" value="TONB-DEPENDENT OUTER MEMBRANE RECEPTOR"/>
    <property type="match status" value="1"/>
</dbReference>
<evidence type="ECO:0000256" key="10">
    <source>
        <dbReference type="ARBA" id="ARBA00023237"/>
    </source>
</evidence>
<dbReference type="PROSITE" id="PS52016">
    <property type="entry name" value="TONB_DEPENDENT_REC_3"/>
    <property type="match status" value="1"/>
</dbReference>
<keyword evidence="6" id="KW-0408">Iron</keyword>
<dbReference type="CDD" id="cd01347">
    <property type="entry name" value="ligand_gated_channel"/>
    <property type="match status" value="1"/>
</dbReference>
<dbReference type="Gene3D" id="2.40.170.20">
    <property type="entry name" value="TonB-dependent receptor, beta-barrel domain"/>
    <property type="match status" value="1"/>
</dbReference>
<evidence type="ECO:0000259" key="14">
    <source>
        <dbReference type="Pfam" id="PF00593"/>
    </source>
</evidence>
<evidence type="ECO:0000256" key="7">
    <source>
        <dbReference type="ARBA" id="ARBA00023065"/>
    </source>
</evidence>
<keyword evidence="7" id="KW-0406">Ion transport</keyword>
<keyword evidence="9 11" id="KW-0472">Membrane</keyword>
<keyword evidence="8 12" id="KW-0798">TonB box</keyword>
<dbReference type="PANTHER" id="PTHR32552">
    <property type="entry name" value="FERRICHROME IRON RECEPTOR-RELATED"/>
    <property type="match status" value="1"/>
</dbReference>
<comment type="subcellular location">
    <subcellularLocation>
        <location evidence="1 11">Cell outer membrane</location>
        <topology evidence="1 11">Multi-pass membrane protein</topology>
    </subcellularLocation>
</comment>
<evidence type="ECO:0000313" key="17">
    <source>
        <dbReference type="Proteomes" id="UP000001989"/>
    </source>
</evidence>
<protein>
    <submittedName>
        <fullName evidence="16">TonB-dependent receptor</fullName>
    </submittedName>
</protein>
<dbReference type="PROSITE" id="PS51257">
    <property type="entry name" value="PROKAR_LIPOPROTEIN"/>
    <property type="match status" value="1"/>
</dbReference>
<feature type="domain" description="TonB-dependent receptor-like beta-barrel" evidence="14">
    <location>
        <begin position="259"/>
        <end position="718"/>
    </location>
</feature>
<feature type="signal peptide" evidence="13">
    <location>
        <begin position="1"/>
        <end position="24"/>
    </location>
</feature>
<proteinExistence type="inferred from homology"/>
<evidence type="ECO:0000256" key="3">
    <source>
        <dbReference type="ARBA" id="ARBA00022452"/>
    </source>
</evidence>
<keyword evidence="3 11" id="KW-1134">Transmembrane beta strand</keyword>
<dbReference type="InterPro" id="IPR000531">
    <property type="entry name" value="Beta-barrel_TonB"/>
</dbReference>
<dbReference type="AlphaFoldDB" id="A0A9J9HAL5"/>
<dbReference type="KEGG" id="swi:Swit_1673"/>
<evidence type="ECO:0000256" key="2">
    <source>
        <dbReference type="ARBA" id="ARBA00022448"/>
    </source>
</evidence>
<evidence type="ECO:0000313" key="16">
    <source>
        <dbReference type="EMBL" id="ABQ68036.1"/>
    </source>
</evidence>